<accession>A0A0V8GHA3</accession>
<protein>
    <submittedName>
        <fullName evidence="1">Uncharacterized protein</fullName>
    </submittedName>
</protein>
<dbReference type="EMBL" id="LNQL01000002">
    <property type="protein sequence ID" value="KSU49656.1"/>
    <property type="molecule type" value="Genomic_DNA"/>
</dbReference>
<proteinExistence type="predicted"/>
<comment type="caution">
    <text evidence="1">The sequence shown here is derived from an EMBL/GenBank/DDBJ whole genome shotgun (WGS) entry which is preliminary data.</text>
</comment>
<name>A0A0V8GHA3_9BACL</name>
<evidence type="ECO:0000313" key="1">
    <source>
        <dbReference type="EMBL" id="KSU49656.1"/>
    </source>
</evidence>
<reference evidence="1 2" key="1">
    <citation type="journal article" date="2015" name="Int. J. Syst. Evol. Microbiol.">
        <title>Exiguobacterium enclense sp. nov., isolated from sediment.</title>
        <authorList>
            <person name="Dastager S.G."/>
            <person name="Mawlankar R."/>
            <person name="Sonalkar V.V."/>
            <person name="Thorat M.N."/>
            <person name="Mual P."/>
            <person name="Verma A."/>
            <person name="Krishnamurthi S."/>
            <person name="Tang S.K."/>
            <person name="Li W.J."/>
        </authorList>
    </citation>
    <scope>NUCLEOTIDE SEQUENCE [LARGE SCALE GENOMIC DNA]</scope>
    <source>
        <strain evidence="1 2">NIO-1109</strain>
    </source>
</reference>
<evidence type="ECO:0000313" key="2">
    <source>
        <dbReference type="Proteomes" id="UP000053797"/>
    </source>
</evidence>
<organism evidence="1 2">
    <name type="scientific">Exiguobacterium indicum</name>
    <dbReference type="NCBI Taxonomy" id="296995"/>
    <lineage>
        <taxon>Bacteria</taxon>
        <taxon>Bacillati</taxon>
        <taxon>Bacillota</taxon>
        <taxon>Bacilli</taxon>
        <taxon>Bacillales</taxon>
        <taxon>Bacillales Family XII. Incertae Sedis</taxon>
        <taxon>Exiguobacterium</taxon>
    </lineage>
</organism>
<sequence length="73" mass="8415">MAHPYLKARTKQKWIESAKHLRIPPSPTVWACGFSRGSVNLRSEKPIMTIQSSIQKNRHRSFTRIGIQRVMIG</sequence>
<dbReference type="AlphaFoldDB" id="A0A0V8GHA3"/>
<gene>
    <name evidence="1" type="ORF">AS033_09900</name>
</gene>
<dbReference type="Proteomes" id="UP000053797">
    <property type="component" value="Unassembled WGS sequence"/>
</dbReference>